<name>A0ABU6VV20_9FABA</name>
<keyword evidence="3" id="KW-1185">Reference proteome</keyword>
<reference evidence="2 3" key="1">
    <citation type="journal article" date="2023" name="Plants (Basel)">
        <title>Bridging the Gap: Combining Genomics and Transcriptomics Approaches to Understand Stylosanthes scabra, an Orphan Legume from the Brazilian Caatinga.</title>
        <authorList>
            <person name="Ferreira-Neto J.R.C."/>
            <person name="da Silva M.D."/>
            <person name="Binneck E."/>
            <person name="de Melo N.F."/>
            <person name="da Silva R.H."/>
            <person name="de Melo A.L.T.M."/>
            <person name="Pandolfi V."/>
            <person name="Bustamante F.O."/>
            <person name="Brasileiro-Vidal A.C."/>
            <person name="Benko-Iseppon A.M."/>
        </authorList>
    </citation>
    <scope>NUCLEOTIDE SEQUENCE [LARGE SCALE GENOMIC DNA]</scope>
    <source>
        <tissue evidence="2">Leaves</tissue>
    </source>
</reference>
<dbReference type="EMBL" id="JASCZI010152506">
    <property type="protein sequence ID" value="MED6176246.1"/>
    <property type="molecule type" value="Genomic_DNA"/>
</dbReference>
<dbReference type="Proteomes" id="UP001341840">
    <property type="component" value="Unassembled WGS sequence"/>
</dbReference>
<gene>
    <name evidence="2" type="ORF">PIB30_086264</name>
</gene>
<accession>A0ABU6VV20</accession>
<feature type="region of interest" description="Disordered" evidence="1">
    <location>
        <begin position="1"/>
        <end position="37"/>
    </location>
</feature>
<feature type="region of interest" description="Disordered" evidence="1">
    <location>
        <begin position="251"/>
        <end position="284"/>
    </location>
</feature>
<evidence type="ECO:0000256" key="1">
    <source>
        <dbReference type="SAM" id="MobiDB-lite"/>
    </source>
</evidence>
<proteinExistence type="predicted"/>
<feature type="compositionally biased region" description="Basic and acidic residues" evidence="1">
    <location>
        <begin position="1"/>
        <end position="16"/>
    </location>
</feature>
<comment type="caution">
    <text evidence="2">The sequence shown here is derived from an EMBL/GenBank/DDBJ whole genome shotgun (WGS) entry which is preliminary data.</text>
</comment>
<evidence type="ECO:0008006" key="4">
    <source>
        <dbReference type="Google" id="ProtNLM"/>
    </source>
</evidence>
<protein>
    <recommendedName>
        <fullName evidence="4">DUF4283 domain-containing protein</fullName>
    </recommendedName>
</protein>
<organism evidence="2 3">
    <name type="scientific">Stylosanthes scabra</name>
    <dbReference type="NCBI Taxonomy" id="79078"/>
    <lineage>
        <taxon>Eukaryota</taxon>
        <taxon>Viridiplantae</taxon>
        <taxon>Streptophyta</taxon>
        <taxon>Embryophyta</taxon>
        <taxon>Tracheophyta</taxon>
        <taxon>Spermatophyta</taxon>
        <taxon>Magnoliopsida</taxon>
        <taxon>eudicotyledons</taxon>
        <taxon>Gunneridae</taxon>
        <taxon>Pentapetalae</taxon>
        <taxon>rosids</taxon>
        <taxon>fabids</taxon>
        <taxon>Fabales</taxon>
        <taxon>Fabaceae</taxon>
        <taxon>Papilionoideae</taxon>
        <taxon>50 kb inversion clade</taxon>
        <taxon>dalbergioids sensu lato</taxon>
        <taxon>Dalbergieae</taxon>
        <taxon>Pterocarpus clade</taxon>
        <taxon>Stylosanthes</taxon>
    </lineage>
</organism>
<sequence length="370" mass="40265">MAERSDERGKHGEESSQARQSYKGESVLGGASDVLEGDKGCKQPKPLVINESLDGDLLAVVTGKQGDFSPPVITFTEEGMKALSKPYLGTIVLKVLGKRFSYIVLAHCLKKIWWLKGSYEIMEPWSASFQPNEASFGTTPVWIQIASMNIRYYHEKAMRRIASGIGCRHVVTVSEKVPDSCPQKPPVPTEGESTVPIQNKIFEFGNASINASIKEASKPVSHKDTLHAIDTNIINEDSHVDEWVQVTRKKGKKPLVKEPAKKATRPHIKPNLSSKATRPLTKPKGFQCSSLASWASRSKAQDRIHASSSAVDPKLSEKSQAFAATAPSHLLFSSLKVVPGVVAVPSAETTATDMLPAGVTPIPCQDRVFV</sequence>
<evidence type="ECO:0000313" key="3">
    <source>
        <dbReference type="Proteomes" id="UP001341840"/>
    </source>
</evidence>
<evidence type="ECO:0000313" key="2">
    <source>
        <dbReference type="EMBL" id="MED6176246.1"/>
    </source>
</evidence>